<proteinExistence type="predicted"/>
<feature type="chain" id="PRO_5014938563" description="Purple acid phosphatase N-terminal domain-containing protein" evidence="3">
    <location>
        <begin position="21"/>
        <end position="203"/>
    </location>
</feature>
<dbReference type="InterPro" id="IPR015914">
    <property type="entry name" value="PAPs_N"/>
</dbReference>
<dbReference type="GO" id="GO:0046872">
    <property type="term" value="F:metal ion binding"/>
    <property type="evidence" value="ECO:0007669"/>
    <property type="project" value="InterPro"/>
</dbReference>
<keyword evidence="1 3" id="KW-0732">Signal</keyword>
<evidence type="ECO:0000259" key="4">
    <source>
        <dbReference type="Pfam" id="PF16656"/>
    </source>
</evidence>
<feature type="coiled-coil region" evidence="2">
    <location>
        <begin position="104"/>
        <end position="138"/>
    </location>
</feature>
<dbReference type="SUPFAM" id="SSF49363">
    <property type="entry name" value="Purple acid phosphatase, N-terminal domain"/>
    <property type="match status" value="1"/>
</dbReference>
<dbReference type="InterPro" id="IPR008963">
    <property type="entry name" value="Purple_acid_Pase-like_N"/>
</dbReference>
<keyword evidence="2" id="KW-0175">Coiled coil</keyword>
<sequence length="203" mass="22986">MVPKLILTVILLISVTVTTADYLRPQPRETLHFQWSPKPSSYPQQVHISLAGDEYMRVTWVTDDQSSPSIVEYGTSPGRYSSVAQGETKIVYLVEPILNQFDYLINFNDNVEDLTKQVEKLEAINLKVKQLIEIARRNAEDIKLDVERWLSNVDEIIQCPKIKAHSPIVVNIEPYDPVFILCFPIHSLSLGFTGLGLLAVAFC</sequence>
<name>A0A2N9GKU0_FAGSY</name>
<dbReference type="Pfam" id="PF16656">
    <property type="entry name" value="Pur_ac_phosph_N"/>
    <property type="match status" value="1"/>
</dbReference>
<feature type="domain" description="Purple acid phosphatase N-terminal" evidence="4">
    <location>
        <begin position="43"/>
        <end position="89"/>
    </location>
</feature>
<gene>
    <name evidence="5" type="ORF">FSB_LOCUS27940</name>
</gene>
<organism evidence="5">
    <name type="scientific">Fagus sylvatica</name>
    <name type="common">Beechnut</name>
    <dbReference type="NCBI Taxonomy" id="28930"/>
    <lineage>
        <taxon>Eukaryota</taxon>
        <taxon>Viridiplantae</taxon>
        <taxon>Streptophyta</taxon>
        <taxon>Embryophyta</taxon>
        <taxon>Tracheophyta</taxon>
        <taxon>Spermatophyta</taxon>
        <taxon>Magnoliopsida</taxon>
        <taxon>eudicotyledons</taxon>
        <taxon>Gunneridae</taxon>
        <taxon>Pentapetalae</taxon>
        <taxon>rosids</taxon>
        <taxon>fabids</taxon>
        <taxon>Fagales</taxon>
        <taxon>Fagaceae</taxon>
        <taxon>Fagus</taxon>
    </lineage>
</organism>
<dbReference type="Gene3D" id="2.60.40.380">
    <property type="entry name" value="Purple acid phosphatase-like, N-terminal"/>
    <property type="match status" value="1"/>
</dbReference>
<feature type="signal peptide" evidence="3">
    <location>
        <begin position="1"/>
        <end position="20"/>
    </location>
</feature>
<dbReference type="PANTHER" id="PTHR22953">
    <property type="entry name" value="ACID PHOSPHATASE RELATED"/>
    <property type="match status" value="1"/>
</dbReference>
<dbReference type="PANTHER" id="PTHR22953:SF155">
    <property type="entry name" value="PURPLE ACID PHOSPHATASE 18"/>
    <property type="match status" value="1"/>
</dbReference>
<accession>A0A2N9GKU0</accession>
<dbReference type="EMBL" id="OIVN01002040">
    <property type="protein sequence ID" value="SPD00058.1"/>
    <property type="molecule type" value="Genomic_DNA"/>
</dbReference>
<dbReference type="InterPro" id="IPR039331">
    <property type="entry name" value="PAPs-like"/>
</dbReference>
<dbReference type="GO" id="GO:0003993">
    <property type="term" value="F:acid phosphatase activity"/>
    <property type="evidence" value="ECO:0007669"/>
    <property type="project" value="InterPro"/>
</dbReference>
<evidence type="ECO:0000256" key="2">
    <source>
        <dbReference type="SAM" id="Coils"/>
    </source>
</evidence>
<protein>
    <recommendedName>
        <fullName evidence="4">Purple acid phosphatase N-terminal domain-containing protein</fullName>
    </recommendedName>
</protein>
<evidence type="ECO:0000256" key="3">
    <source>
        <dbReference type="SAM" id="SignalP"/>
    </source>
</evidence>
<reference evidence="5" key="1">
    <citation type="submission" date="2018-02" db="EMBL/GenBank/DDBJ databases">
        <authorList>
            <person name="Cohen D.B."/>
            <person name="Kent A.D."/>
        </authorList>
    </citation>
    <scope>NUCLEOTIDE SEQUENCE</scope>
</reference>
<dbReference type="AlphaFoldDB" id="A0A2N9GKU0"/>
<evidence type="ECO:0000256" key="1">
    <source>
        <dbReference type="ARBA" id="ARBA00022729"/>
    </source>
</evidence>
<evidence type="ECO:0000313" key="5">
    <source>
        <dbReference type="EMBL" id="SPD00058.1"/>
    </source>
</evidence>